<gene>
    <name evidence="2" type="ORF">AWB80_07862</name>
</gene>
<sequence length="518" mass="59261">MEKAQGRAAFLEERDERQFRAIQLPVRREKAAVLVAVRVTEHHFLLVALILDELVDARQREELAHDDRRIAQVGDGLEQRNDHQAVVRGIVLGAETALQHARFLLQQHHFEQIADGFRVRDDVVAHRARAELRARFVGGFEHAEFALREIGVLRVGNAQRTRLREFLQQHLALLLFGKRRVIRDDARAREQLRDDRLVNVRTLPQVDAREMEAEHLGGARERRQTQDRHRRAMMFRERIDQHMQVAREFGGVGVRLRANLRRARPRAAHGDDAFAQPHARARREPRVNADERPPIRLVGAMRRLIRRGIGECFQRIARTGEQVRHGQFRAELVHLFQIVLEDDDRLAGDRGFERLAGDERIAVAIAADPASHLKERRQAHGQAVFGERAFDIGVERGNLREESRAIVRQRVVDFIGDGEARVAQHARLPQRCHARAQHCRVLCAFAVGQFLVALGEQARDVVLRIENALARHFGRMRGEDGHDERIAEEFVEQLARGTDVLVLTHALDRIGDGARLGA</sequence>
<comment type="caution">
    <text evidence="2">The sequence shown here is derived from an EMBL/GenBank/DDBJ whole genome shotgun (WGS) entry which is preliminary data.</text>
</comment>
<dbReference type="AlphaFoldDB" id="A0A158E0Q9"/>
<dbReference type="Proteomes" id="UP000054911">
    <property type="component" value="Unassembled WGS sequence"/>
</dbReference>
<dbReference type="EMBL" id="FCOE02000059">
    <property type="protein sequence ID" value="SAL00418.1"/>
    <property type="molecule type" value="Genomic_DNA"/>
</dbReference>
<proteinExistence type="predicted"/>
<reference evidence="2" key="1">
    <citation type="submission" date="2016-01" db="EMBL/GenBank/DDBJ databases">
        <authorList>
            <person name="Peeters C."/>
        </authorList>
    </citation>
    <scope>NUCLEOTIDE SEQUENCE [LARGE SCALE GENOMIC DNA]</scope>
    <source>
        <strain evidence="2">LMG 29323</strain>
    </source>
</reference>
<evidence type="ECO:0000256" key="1">
    <source>
        <dbReference type="SAM" id="MobiDB-lite"/>
    </source>
</evidence>
<dbReference type="AntiFam" id="ANF00138">
    <property type="entry name" value="Shadow ORF (opposite ppc)"/>
</dbReference>
<keyword evidence="3" id="KW-1185">Reference proteome</keyword>
<evidence type="ECO:0000313" key="2">
    <source>
        <dbReference type="EMBL" id="SAL00418.1"/>
    </source>
</evidence>
<name>A0A158E0Q9_9BURK</name>
<protein>
    <submittedName>
        <fullName evidence="2">Uncharacterized protein</fullName>
    </submittedName>
</protein>
<organism evidence="2 3">
    <name type="scientific">Caballeronia pedi</name>
    <dbReference type="NCBI Taxonomy" id="1777141"/>
    <lineage>
        <taxon>Bacteria</taxon>
        <taxon>Pseudomonadati</taxon>
        <taxon>Pseudomonadota</taxon>
        <taxon>Betaproteobacteria</taxon>
        <taxon>Burkholderiales</taxon>
        <taxon>Burkholderiaceae</taxon>
        <taxon>Caballeronia</taxon>
    </lineage>
</organism>
<feature type="region of interest" description="Disordered" evidence="1">
    <location>
        <begin position="265"/>
        <end position="287"/>
    </location>
</feature>
<evidence type="ECO:0000313" key="3">
    <source>
        <dbReference type="Proteomes" id="UP000054911"/>
    </source>
</evidence>
<accession>A0A158E0Q9</accession>